<accession>A0A0F9DSP3</accession>
<dbReference type="AlphaFoldDB" id="A0A0F9DSP3"/>
<dbReference type="EMBL" id="LAZR01027750">
    <property type="protein sequence ID" value="KKL64749.1"/>
    <property type="molecule type" value="Genomic_DNA"/>
</dbReference>
<sequence>MEFRNKCGTLIATGYQRIVVGDFGPFVELDISNLKYNNIKEKWPGSFKKTVKYVWFHTLDDAETKIYCQRQTVPYANYRVGMYYAHVSDLIIEDDE</sequence>
<comment type="caution">
    <text evidence="1">The sequence shown here is derived from an EMBL/GenBank/DDBJ whole genome shotgun (WGS) entry which is preliminary data.</text>
</comment>
<evidence type="ECO:0000313" key="1">
    <source>
        <dbReference type="EMBL" id="KKL64749.1"/>
    </source>
</evidence>
<gene>
    <name evidence="1" type="ORF">LCGC14_2161870</name>
</gene>
<organism evidence="1">
    <name type="scientific">marine sediment metagenome</name>
    <dbReference type="NCBI Taxonomy" id="412755"/>
    <lineage>
        <taxon>unclassified sequences</taxon>
        <taxon>metagenomes</taxon>
        <taxon>ecological metagenomes</taxon>
    </lineage>
</organism>
<proteinExistence type="predicted"/>
<reference evidence="1" key="1">
    <citation type="journal article" date="2015" name="Nature">
        <title>Complex archaea that bridge the gap between prokaryotes and eukaryotes.</title>
        <authorList>
            <person name="Spang A."/>
            <person name="Saw J.H."/>
            <person name="Jorgensen S.L."/>
            <person name="Zaremba-Niedzwiedzka K."/>
            <person name="Martijn J."/>
            <person name="Lind A.E."/>
            <person name="van Eijk R."/>
            <person name="Schleper C."/>
            <person name="Guy L."/>
            <person name="Ettema T.J."/>
        </authorList>
    </citation>
    <scope>NUCLEOTIDE SEQUENCE</scope>
</reference>
<protein>
    <submittedName>
        <fullName evidence="1">Uncharacterized protein</fullName>
    </submittedName>
</protein>
<name>A0A0F9DSP3_9ZZZZ</name>